<gene>
    <name evidence="1" type="ORF">FHS16_003288</name>
</gene>
<reference evidence="1 2" key="1">
    <citation type="submission" date="2020-08" db="EMBL/GenBank/DDBJ databases">
        <title>Genomic Encyclopedia of Type Strains, Phase III (KMG-III): the genomes of soil and plant-associated and newly described type strains.</title>
        <authorList>
            <person name="Whitman W."/>
        </authorList>
    </citation>
    <scope>NUCLEOTIDE SEQUENCE [LARGE SCALE GENOMIC DNA]</scope>
    <source>
        <strain evidence="1 2">CECT 8234</strain>
    </source>
</reference>
<proteinExistence type="predicted"/>
<sequence>MTVTIGIFEKEENVLEAIRMLQAARTGKQNLQIIVKNKEAAPLLAGQTDIPVDEVYDIREAQERNGERVVAPLGAAPLAAGGYVAGGTGVVGGSPAGFVTGALDADNDTRTEDVLQGIGIPDKHAKTAGDAIEQGRYLLSADTDYEEETKALLIQAGAADVI</sequence>
<comment type="caution">
    <text evidence="1">The sequence shown here is derived from an EMBL/GenBank/DDBJ whole genome shotgun (WGS) entry which is preliminary data.</text>
</comment>
<keyword evidence="2" id="KW-1185">Reference proteome</keyword>
<accession>A0A7W5C8S5</accession>
<protein>
    <recommendedName>
        <fullName evidence="3">General stress protein 17M-like domain-containing protein</fullName>
    </recommendedName>
</protein>
<organism evidence="1 2">
    <name type="scientific">Paenibacillus endophyticus</name>
    <dbReference type="NCBI Taxonomy" id="1294268"/>
    <lineage>
        <taxon>Bacteria</taxon>
        <taxon>Bacillati</taxon>
        <taxon>Bacillota</taxon>
        <taxon>Bacilli</taxon>
        <taxon>Bacillales</taxon>
        <taxon>Paenibacillaceae</taxon>
        <taxon>Paenibacillus</taxon>
    </lineage>
</organism>
<name>A0A7W5C8S5_9BACL</name>
<dbReference type="EMBL" id="JACHXW010000009">
    <property type="protein sequence ID" value="MBB3153226.1"/>
    <property type="molecule type" value="Genomic_DNA"/>
</dbReference>
<dbReference type="RefSeq" id="WP_183564401.1">
    <property type="nucleotide sequence ID" value="NZ_CBCSLB010000033.1"/>
</dbReference>
<dbReference type="Proteomes" id="UP000518605">
    <property type="component" value="Unassembled WGS sequence"/>
</dbReference>
<dbReference type="AlphaFoldDB" id="A0A7W5C8S5"/>
<evidence type="ECO:0008006" key="3">
    <source>
        <dbReference type="Google" id="ProtNLM"/>
    </source>
</evidence>
<evidence type="ECO:0000313" key="2">
    <source>
        <dbReference type="Proteomes" id="UP000518605"/>
    </source>
</evidence>
<evidence type="ECO:0000313" key="1">
    <source>
        <dbReference type="EMBL" id="MBB3153226.1"/>
    </source>
</evidence>